<evidence type="ECO:0008006" key="3">
    <source>
        <dbReference type="Google" id="ProtNLM"/>
    </source>
</evidence>
<dbReference type="Proteomes" id="UP000178991">
    <property type="component" value="Unassembled WGS sequence"/>
</dbReference>
<dbReference type="AlphaFoldDB" id="A0A1G2HIZ4"/>
<name>A0A1G2HIZ4_9BACT</name>
<proteinExistence type="predicted"/>
<gene>
    <name evidence="1" type="ORF">A2639_00875</name>
</gene>
<evidence type="ECO:0000313" key="1">
    <source>
        <dbReference type="EMBL" id="OGZ62379.1"/>
    </source>
</evidence>
<organism evidence="1 2">
    <name type="scientific">Candidatus Staskawiczbacteria bacterium RIFCSPHIGHO2_01_FULL_34_27</name>
    <dbReference type="NCBI Taxonomy" id="1802199"/>
    <lineage>
        <taxon>Bacteria</taxon>
        <taxon>Candidatus Staskawicziibacteriota</taxon>
    </lineage>
</organism>
<comment type="caution">
    <text evidence="1">The sequence shown here is derived from an EMBL/GenBank/DDBJ whole genome shotgun (WGS) entry which is preliminary data.</text>
</comment>
<sequence>MQKWEHLVEWGGIYNEECYEHDQIMGKVKQFTQKREQDGWELVQFQLLQIKETNGKPVIFFVWKREKK</sequence>
<accession>A0A1G2HIZ4</accession>
<protein>
    <recommendedName>
        <fullName evidence="3">DUF4177 domain-containing protein</fullName>
    </recommendedName>
</protein>
<reference evidence="1 2" key="1">
    <citation type="journal article" date="2016" name="Nat. Commun.">
        <title>Thousands of microbial genomes shed light on interconnected biogeochemical processes in an aquifer system.</title>
        <authorList>
            <person name="Anantharaman K."/>
            <person name="Brown C.T."/>
            <person name="Hug L.A."/>
            <person name="Sharon I."/>
            <person name="Castelle C.J."/>
            <person name="Probst A.J."/>
            <person name="Thomas B.C."/>
            <person name="Singh A."/>
            <person name="Wilkins M.J."/>
            <person name="Karaoz U."/>
            <person name="Brodie E.L."/>
            <person name="Williams K.H."/>
            <person name="Hubbard S.S."/>
            <person name="Banfield J.F."/>
        </authorList>
    </citation>
    <scope>NUCLEOTIDE SEQUENCE [LARGE SCALE GENOMIC DNA]</scope>
</reference>
<dbReference type="EMBL" id="MHOL01000022">
    <property type="protein sequence ID" value="OGZ62379.1"/>
    <property type="molecule type" value="Genomic_DNA"/>
</dbReference>
<evidence type="ECO:0000313" key="2">
    <source>
        <dbReference type="Proteomes" id="UP000178991"/>
    </source>
</evidence>